<proteinExistence type="predicted"/>
<protein>
    <recommendedName>
        <fullName evidence="2">MOSC domain-containing protein</fullName>
    </recommendedName>
</protein>
<evidence type="ECO:0000313" key="4">
    <source>
        <dbReference type="Proteomes" id="UP000799776"/>
    </source>
</evidence>
<dbReference type="InterPro" id="IPR011037">
    <property type="entry name" value="Pyrv_Knase-like_insert_dom_sf"/>
</dbReference>
<reference evidence="3" key="1">
    <citation type="journal article" date="2020" name="Stud. Mycol.">
        <title>101 Dothideomycetes genomes: a test case for predicting lifestyles and emergence of pathogens.</title>
        <authorList>
            <person name="Haridas S."/>
            <person name="Albert R."/>
            <person name="Binder M."/>
            <person name="Bloem J."/>
            <person name="Labutti K."/>
            <person name="Salamov A."/>
            <person name="Andreopoulos B."/>
            <person name="Baker S."/>
            <person name="Barry K."/>
            <person name="Bills G."/>
            <person name="Bluhm B."/>
            <person name="Cannon C."/>
            <person name="Castanera R."/>
            <person name="Culley D."/>
            <person name="Daum C."/>
            <person name="Ezra D."/>
            <person name="Gonzalez J."/>
            <person name="Henrissat B."/>
            <person name="Kuo A."/>
            <person name="Liang C."/>
            <person name="Lipzen A."/>
            <person name="Lutzoni F."/>
            <person name="Magnuson J."/>
            <person name="Mondo S."/>
            <person name="Nolan M."/>
            <person name="Ohm R."/>
            <person name="Pangilinan J."/>
            <person name="Park H.-J."/>
            <person name="Ramirez L."/>
            <person name="Alfaro M."/>
            <person name="Sun H."/>
            <person name="Tritt A."/>
            <person name="Yoshinaga Y."/>
            <person name="Zwiers L.-H."/>
            <person name="Turgeon B."/>
            <person name="Goodwin S."/>
            <person name="Spatafora J."/>
            <person name="Crous P."/>
            <person name="Grigoriev I."/>
        </authorList>
    </citation>
    <scope>NUCLEOTIDE SEQUENCE</scope>
    <source>
        <strain evidence="3">CBS 121410</strain>
    </source>
</reference>
<keyword evidence="1" id="KW-0812">Transmembrane</keyword>
<dbReference type="Pfam" id="PF03473">
    <property type="entry name" value="MOSC"/>
    <property type="match status" value="1"/>
</dbReference>
<dbReference type="EMBL" id="ML978711">
    <property type="protein sequence ID" value="KAF2091468.1"/>
    <property type="molecule type" value="Genomic_DNA"/>
</dbReference>
<feature type="transmembrane region" description="Helical" evidence="1">
    <location>
        <begin position="6"/>
        <end position="26"/>
    </location>
</feature>
<sequence length="354" mass="40385">MSTNTPLLITILVVILPTTYFLLRFLSNRVGPNKTLTNSPPLPPPTEIIDLRVYPIKSCRGFPVQSTRLLKTGLELDRNWMFISMPKREFITIRNNPRMTLVDTSYDASADTLNIAIETTDPKISIPAHPSRDWLETHTRLSKAEIWHHETDGWEYSTDLTQPFSDFFEMDVRLVYKGPTERVLRGSGAPELLGFKGSTNFADMMPVQVSSMSSMQELNGRLRANGEDDISIERFRPNIIVRGGEPWSEDVWKELRISPSTSSTEKAQKPLELDVACRCLRCQVPNVDPDTAEKHPRQPWDTMMKYRRIDEGMKFKPGFGMLCVPRDEGLLEVGMKFEVTKTTSDHFFVSPMAK</sequence>
<accession>A0A9P4LZJ1</accession>
<dbReference type="PROSITE" id="PS51340">
    <property type="entry name" value="MOSC"/>
    <property type="match status" value="1"/>
</dbReference>
<evidence type="ECO:0000259" key="2">
    <source>
        <dbReference type="PROSITE" id="PS51340"/>
    </source>
</evidence>
<keyword evidence="4" id="KW-1185">Reference proteome</keyword>
<dbReference type="Proteomes" id="UP000799776">
    <property type="component" value="Unassembled WGS sequence"/>
</dbReference>
<name>A0A9P4LZJ1_9PEZI</name>
<feature type="domain" description="MOSC" evidence="2">
    <location>
        <begin position="182"/>
        <end position="340"/>
    </location>
</feature>
<dbReference type="GO" id="GO:0003824">
    <property type="term" value="F:catalytic activity"/>
    <property type="evidence" value="ECO:0007669"/>
    <property type="project" value="InterPro"/>
</dbReference>
<dbReference type="GO" id="GO:0030151">
    <property type="term" value="F:molybdenum ion binding"/>
    <property type="evidence" value="ECO:0007669"/>
    <property type="project" value="InterPro"/>
</dbReference>
<dbReference type="GO" id="GO:0030170">
    <property type="term" value="F:pyridoxal phosphate binding"/>
    <property type="evidence" value="ECO:0007669"/>
    <property type="project" value="InterPro"/>
</dbReference>
<dbReference type="InterPro" id="IPR005302">
    <property type="entry name" value="MoCF_Sase_C"/>
</dbReference>
<dbReference type="OrthoDB" id="17255at2759"/>
<dbReference type="PANTHER" id="PTHR14237">
    <property type="entry name" value="MOLYBDOPTERIN COFACTOR SULFURASE MOSC"/>
    <property type="match status" value="1"/>
</dbReference>
<keyword evidence="1" id="KW-1133">Transmembrane helix</keyword>
<dbReference type="Pfam" id="PF03476">
    <property type="entry name" value="MOSC_N"/>
    <property type="match status" value="1"/>
</dbReference>
<keyword evidence="1" id="KW-0472">Membrane</keyword>
<dbReference type="SUPFAM" id="SSF141673">
    <property type="entry name" value="MOSC N-terminal domain-like"/>
    <property type="match status" value="1"/>
</dbReference>
<dbReference type="AlphaFoldDB" id="A0A9P4LZJ1"/>
<dbReference type="SUPFAM" id="SSF50800">
    <property type="entry name" value="PK beta-barrel domain-like"/>
    <property type="match status" value="1"/>
</dbReference>
<evidence type="ECO:0000256" key="1">
    <source>
        <dbReference type="SAM" id="Phobius"/>
    </source>
</evidence>
<dbReference type="InterPro" id="IPR005303">
    <property type="entry name" value="MOCOS_middle"/>
</dbReference>
<organism evidence="3 4">
    <name type="scientific">Saccharata proteae CBS 121410</name>
    <dbReference type="NCBI Taxonomy" id="1314787"/>
    <lineage>
        <taxon>Eukaryota</taxon>
        <taxon>Fungi</taxon>
        <taxon>Dikarya</taxon>
        <taxon>Ascomycota</taxon>
        <taxon>Pezizomycotina</taxon>
        <taxon>Dothideomycetes</taxon>
        <taxon>Dothideomycetes incertae sedis</taxon>
        <taxon>Botryosphaeriales</taxon>
        <taxon>Saccharataceae</taxon>
        <taxon>Saccharata</taxon>
    </lineage>
</organism>
<dbReference type="PANTHER" id="PTHR14237:SF19">
    <property type="entry name" value="MITOCHONDRIAL AMIDOXIME REDUCING COMPONENT 1"/>
    <property type="match status" value="1"/>
</dbReference>
<comment type="caution">
    <text evidence="3">The sequence shown here is derived from an EMBL/GenBank/DDBJ whole genome shotgun (WGS) entry which is preliminary data.</text>
</comment>
<gene>
    <name evidence="3" type="ORF">K490DRAFT_60908</name>
</gene>
<evidence type="ECO:0000313" key="3">
    <source>
        <dbReference type="EMBL" id="KAF2091468.1"/>
    </source>
</evidence>